<dbReference type="RefSeq" id="WP_184101359.1">
    <property type="nucleotide sequence ID" value="NZ_JACIJH010000020.1"/>
</dbReference>
<accession>A0A7W9ESA0</accession>
<dbReference type="EMBL" id="JACIJH010000020">
    <property type="protein sequence ID" value="MBB5708538.1"/>
    <property type="molecule type" value="Genomic_DNA"/>
</dbReference>
<dbReference type="SUPFAM" id="SSF55464">
    <property type="entry name" value="Origin of replication-binding domain, RBD-like"/>
    <property type="match status" value="1"/>
</dbReference>
<keyword evidence="6" id="KW-1185">Reference proteome</keyword>
<proteinExistence type="predicted"/>
<dbReference type="NCBIfam" id="NF041492">
    <property type="entry name" value="MobF"/>
    <property type="match status" value="1"/>
</dbReference>
<dbReference type="NCBIfam" id="TIGR02686">
    <property type="entry name" value="relax_trwC"/>
    <property type="match status" value="1"/>
</dbReference>
<evidence type="ECO:0000256" key="1">
    <source>
        <dbReference type="ARBA" id="ARBA00022741"/>
    </source>
</evidence>
<dbReference type="InterPro" id="IPR027417">
    <property type="entry name" value="P-loop_NTPase"/>
</dbReference>
<dbReference type="InterPro" id="IPR014059">
    <property type="entry name" value="TraI/TrwC_relax"/>
</dbReference>
<gene>
    <name evidence="5" type="ORF">FHR21_003929</name>
</gene>
<evidence type="ECO:0000313" key="5">
    <source>
        <dbReference type="EMBL" id="MBB5708538.1"/>
    </source>
</evidence>
<dbReference type="SUPFAM" id="SSF52540">
    <property type="entry name" value="P-loop containing nucleoside triphosphate hydrolases"/>
    <property type="match status" value="1"/>
</dbReference>
<dbReference type="Proteomes" id="UP000537161">
    <property type="component" value="Unassembled WGS sequence"/>
</dbReference>
<name>A0A7W9ESA0_9SPHN</name>
<comment type="caution">
    <text evidence="5">The sequence shown here is derived from an EMBL/GenBank/DDBJ whole genome shotgun (WGS) entry which is preliminary data.</text>
</comment>
<keyword evidence="2" id="KW-0067">ATP-binding</keyword>
<sequence>MVASVSALTSSAQASSYYEADDYYAEGGLSPSEWQGKGAEELGLSGDVNRDRFRELLDGKVAGQQLGTVRDGQLEHRPGWDVTLSAPKSVSIMAEVAGDRRLIEAHGQAVKTALAHVEAHMAATRVRNGGSVMREATGNLVVASFQHGTSRAQDPQLHTHNVILNATRRDDGSWRSLEPRAIYQLQKQIGAIYRQELALKVRELGYEIASGKESMFEIKGVSADVMAAFSTRSAEIEAALGERGTTRKEASAAEKQVATLDTRQAKVAADQVSLVADWRATADRAGFDADARLSLVREAEARAEGAIHLPDPSIADRAVAHAADKLGERQSVFSVAALHEEAGRVGLGKIGYAEIGEAIGRVTNEGELIDRTFIDRRGAAFTGFTTCQNIAAEKTLLRIEAHGRGALAPIASPLAAAKAVAAAAAQAERSGCGWNADQRVATAELLTTRNRITAVQGYAGTAKTTTVLATFAREAEARGVSVVALAPTASAAMTLGEALGTRGDTVARHLLMPEGSAPGQPIAWIVDEASLLSARDTARLFDLAEQQDARIILVGDVKQLGSVEAGAAFAQLQNAGMETATLGEIVRQSNTATKEAVLASIEGDARKALAALDRGGGQVVEHADRAGRFAAIASSYAGLDKAARSRTLVIEPSREGRDALTADIRAALVKSGALSGPAVAVDSLVNKGLTRAEARDPLSYDRGDVVRFTRDYADKGVARGEAYRVEAVDPAKAAIALRTEDGREVDWRLRQWGAGTVQVFALQNMDLRTGDSIRFTRNDRDAGRINGARGEVIAIDEQARTATVLGARGKVQTLDLDAGRDRHIAHAYVNTAFVAQGRTADHVIIHADSKATNLVDQKSFYVGISRAKESATIVTDNRAKLVSAINERAGAVQTAIAQAAMPAAEAHKAAGSALSKNLAAFGL</sequence>
<dbReference type="Pfam" id="PF13604">
    <property type="entry name" value="AAA_30"/>
    <property type="match status" value="1"/>
</dbReference>
<dbReference type="InterPro" id="IPR014862">
    <property type="entry name" value="TrwC"/>
</dbReference>
<dbReference type="Pfam" id="PF08751">
    <property type="entry name" value="TrwC"/>
    <property type="match status" value="1"/>
</dbReference>
<evidence type="ECO:0000256" key="2">
    <source>
        <dbReference type="ARBA" id="ARBA00022840"/>
    </source>
</evidence>
<dbReference type="Gene3D" id="2.30.30.940">
    <property type="match status" value="1"/>
</dbReference>
<evidence type="ECO:0000259" key="4">
    <source>
        <dbReference type="Pfam" id="PF08751"/>
    </source>
</evidence>
<evidence type="ECO:0000313" key="6">
    <source>
        <dbReference type="Proteomes" id="UP000537161"/>
    </source>
</evidence>
<dbReference type="Pfam" id="PF01443">
    <property type="entry name" value="Viral_helicase1"/>
    <property type="match status" value="1"/>
</dbReference>
<keyword evidence="1" id="KW-0547">Nucleotide-binding</keyword>
<evidence type="ECO:0000259" key="3">
    <source>
        <dbReference type="Pfam" id="PF01443"/>
    </source>
</evidence>
<dbReference type="GO" id="GO:0003678">
    <property type="term" value="F:DNA helicase activity"/>
    <property type="evidence" value="ECO:0007669"/>
    <property type="project" value="UniProtKB-ARBA"/>
</dbReference>
<dbReference type="GO" id="GO:0005524">
    <property type="term" value="F:ATP binding"/>
    <property type="evidence" value="ECO:0007669"/>
    <property type="project" value="UniProtKB-KW"/>
</dbReference>
<dbReference type="PANTHER" id="PTHR43788">
    <property type="entry name" value="DNA2/NAM7 HELICASE FAMILY MEMBER"/>
    <property type="match status" value="1"/>
</dbReference>
<organism evidence="5 6">
    <name type="scientific">Sphingopyxis panaciterrulae</name>
    <dbReference type="NCBI Taxonomy" id="462372"/>
    <lineage>
        <taxon>Bacteria</taxon>
        <taxon>Pseudomonadati</taxon>
        <taxon>Pseudomonadota</taxon>
        <taxon>Alphaproteobacteria</taxon>
        <taxon>Sphingomonadales</taxon>
        <taxon>Sphingomonadaceae</taxon>
        <taxon>Sphingopyxis</taxon>
    </lineage>
</organism>
<reference evidence="5 6" key="1">
    <citation type="submission" date="2020-08" db="EMBL/GenBank/DDBJ databases">
        <title>Genomic Encyclopedia of Type Strains, Phase IV (KMG-IV): sequencing the most valuable type-strain genomes for metagenomic binning, comparative biology and taxonomic classification.</title>
        <authorList>
            <person name="Goeker M."/>
        </authorList>
    </citation>
    <scope>NUCLEOTIDE SEQUENCE [LARGE SCALE GENOMIC DNA]</scope>
    <source>
        <strain evidence="5 6">DSM 27163</strain>
    </source>
</reference>
<feature type="domain" description="(+)RNA virus helicase C-terminal" evidence="3">
    <location>
        <begin position="821"/>
        <end position="875"/>
    </location>
</feature>
<dbReference type="InterPro" id="IPR050534">
    <property type="entry name" value="Coronavir_polyprotein_1ab"/>
</dbReference>
<dbReference type="InterPro" id="IPR027351">
    <property type="entry name" value="(+)RNA_virus_helicase_core_dom"/>
</dbReference>
<dbReference type="AlphaFoldDB" id="A0A7W9ESA0"/>
<dbReference type="Gene3D" id="3.40.50.300">
    <property type="entry name" value="P-loop containing nucleotide triphosphate hydrolases"/>
    <property type="match status" value="2"/>
</dbReference>
<protein>
    <submittedName>
        <fullName evidence="5">Conjugative relaxase-like TrwC/TraI family protein</fullName>
    </submittedName>
</protein>
<dbReference type="CDD" id="cd17933">
    <property type="entry name" value="DEXSc_RecD-like"/>
    <property type="match status" value="1"/>
</dbReference>
<dbReference type="PANTHER" id="PTHR43788:SF6">
    <property type="entry name" value="DNA HELICASE B"/>
    <property type="match status" value="1"/>
</dbReference>
<feature type="domain" description="TrwC relaxase" evidence="4">
    <location>
        <begin position="12"/>
        <end position="284"/>
    </location>
</feature>